<dbReference type="InterPro" id="IPR021295">
    <property type="entry name" value="DUF2867"/>
</dbReference>
<dbReference type="RefSeq" id="WP_122203730.1">
    <property type="nucleotide sequence ID" value="NZ_QRKC01000015.1"/>
</dbReference>
<gene>
    <name evidence="2" type="ORF">DW191_19310</name>
    <name evidence="1" type="ORF">DW986_19400</name>
</gene>
<dbReference type="Proteomes" id="UP000285173">
    <property type="component" value="Unassembled WGS sequence"/>
</dbReference>
<evidence type="ECO:0000313" key="3">
    <source>
        <dbReference type="Proteomes" id="UP000283732"/>
    </source>
</evidence>
<dbReference type="Proteomes" id="UP000283732">
    <property type="component" value="Unassembled WGS sequence"/>
</dbReference>
<evidence type="ECO:0000313" key="4">
    <source>
        <dbReference type="Proteomes" id="UP000285173"/>
    </source>
</evidence>
<sequence length="145" mass="16939">MKDNKSYNYTDNFSDIIHTARFINVAELSGLFFSAPKWITILMKFRNIVVRSLGLKKERNLSDLVYIESENIATVCKNDKHLDLEIAFITESMERDSQRISVSTKVRFHNSLGKCYFAIIKPFHNLICKTLLQRAKNNIEKSLYR</sequence>
<evidence type="ECO:0000313" key="1">
    <source>
        <dbReference type="EMBL" id="RGZ42731.1"/>
    </source>
</evidence>
<dbReference type="AlphaFoldDB" id="A0A3R6BY35"/>
<organism evidence="1 4">
    <name type="scientific">Parabacteroides merdae</name>
    <dbReference type="NCBI Taxonomy" id="46503"/>
    <lineage>
        <taxon>Bacteria</taxon>
        <taxon>Pseudomonadati</taxon>
        <taxon>Bacteroidota</taxon>
        <taxon>Bacteroidia</taxon>
        <taxon>Bacteroidales</taxon>
        <taxon>Tannerellaceae</taxon>
        <taxon>Parabacteroides</taxon>
    </lineage>
</organism>
<reference evidence="3 4" key="1">
    <citation type="submission" date="2018-08" db="EMBL/GenBank/DDBJ databases">
        <title>A genome reference for cultivated species of the human gut microbiota.</title>
        <authorList>
            <person name="Zou Y."/>
            <person name="Xue W."/>
            <person name="Luo G."/>
        </authorList>
    </citation>
    <scope>NUCLEOTIDE SEQUENCE [LARGE SCALE GENOMIC DNA]</scope>
    <source>
        <strain evidence="2 3">AM16-50</strain>
        <strain evidence="1 4">AM50-15</strain>
    </source>
</reference>
<comment type="caution">
    <text evidence="1">The sequence shown here is derived from an EMBL/GenBank/DDBJ whole genome shotgun (WGS) entry which is preliminary data.</text>
</comment>
<protein>
    <submittedName>
        <fullName evidence="1">DUF2867 domain-containing protein</fullName>
    </submittedName>
</protein>
<dbReference type="Pfam" id="PF11066">
    <property type="entry name" value="DUF2867"/>
    <property type="match status" value="1"/>
</dbReference>
<dbReference type="EMBL" id="QSEF01000050">
    <property type="protein sequence ID" value="RGZ42731.1"/>
    <property type="molecule type" value="Genomic_DNA"/>
</dbReference>
<proteinExistence type="predicted"/>
<accession>A0A3R6BY35</accession>
<evidence type="ECO:0000313" key="2">
    <source>
        <dbReference type="EMBL" id="RHH74044.1"/>
    </source>
</evidence>
<dbReference type="EMBL" id="QRKC01000015">
    <property type="protein sequence ID" value="RHH74044.1"/>
    <property type="molecule type" value="Genomic_DNA"/>
</dbReference>
<name>A0A3R6BY35_9BACT</name>